<comment type="subcellular location">
    <subcellularLocation>
        <location evidence="1">Membrane</location>
        <topology evidence="1">Multi-pass membrane protein</topology>
    </subcellularLocation>
</comment>
<feature type="transmembrane region" description="Helical" evidence="7">
    <location>
        <begin position="12"/>
        <end position="37"/>
    </location>
</feature>
<proteinExistence type="inferred from homology"/>
<accession>A0A1F5XGM3</accession>
<gene>
    <name evidence="9" type="ORF">A3B19_01140</name>
</gene>
<keyword evidence="5 7" id="KW-1133">Transmembrane helix</keyword>
<dbReference type="Proteomes" id="UP000177346">
    <property type="component" value="Unassembled WGS sequence"/>
</dbReference>
<feature type="transmembrane region" description="Helical" evidence="7">
    <location>
        <begin position="94"/>
        <end position="114"/>
    </location>
</feature>
<evidence type="ECO:0000256" key="7">
    <source>
        <dbReference type="SAM" id="Phobius"/>
    </source>
</evidence>
<dbReference type="GO" id="GO:0016780">
    <property type="term" value="F:phosphotransferase activity, for other substituted phosphate groups"/>
    <property type="evidence" value="ECO:0007669"/>
    <property type="project" value="TreeGrafter"/>
</dbReference>
<dbReference type="PANTHER" id="PTHR30576">
    <property type="entry name" value="COLANIC BIOSYNTHESIS UDP-GLUCOSE LIPID CARRIER TRANSFERASE"/>
    <property type="match status" value="1"/>
</dbReference>
<dbReference type="Pfam" id="PF02397">
    <property type="entry name" value="Bac_transf"/>
    <property type="match status" value="1"/>
</dbReference>
<sequence>MYNWNVKSKFLVLVLLLGDLLSFILALWASLTVRFFFLPYGSYLWSYRVFLEDHLLPFSLIFLMWILVLYLAGFYSTLVIGYRLSLAQALVRVHIINSVIAVVFFYVFLPYFFLAPKANLILYLIFSFALLFLWRAWNMPFLKNAFGGGALYFIGPGPELRELVAAFSHNPYYSNIRVVGAKRAEEIKSASDIDLSALERAASVGGFAAVVSPTSIGAPYQHNEAIVRKFYEPIFRGVQFFSFQKFYESVFHKAPASLVDEAWLLENISSPSSAIYDLAKRFVDIIISLSAGMISLIFYPFIILVIKLDDGGPVFYVPERIGQNGRKFRPFKFRTMKVGAPVSWFEKDDPRVTRAGRFLRKTSLDELPQLWNVFLGDISLVGPRPDVADFARELEQKIPYYKVRTLIKPGLTGWAQVSQKVKGENPSSVEETKERLAYDLYYIKNRSFLLDLAIILKTLHLVLSRIGFFK</sequence>
<evidence type="ECO:0000313" key="10">
    <source>
        <dbReference type="Proteomes" id="UP000177346"/>
    </source>
</evidence>
<keyword evidence="4 7" id="KW-0812">Transmembrane</keyword>
<feature type="transmembrane region" description="Helical" evidence="7">
    <location>
        <begin position="120"/>
        <end position="137"/>
    </location>
</feature>
<evidence type="ECO:0000256" key="4">
    <source>
        <dbReference type="ARBA" id="ARBA00022692"/>
    </source>
</evidence>
<feature type="domain" description="Bacterial sugar transferase" evidence="8">
    <location>
        <begin position="280"/>
        <end position="463"/>
    </location>
</feature>
<evidence type="ECO:0000256" key="1">
    <source>
        <dbReference type="ARBA" id="ARBA00004141"/>
    </source>
</evidence>
<dbReference type="EMBL" id="MFIF01000009">
    <property type="protein sequence ID" value="OGF87019.1"/>
    <property type="molecule type" value="Genomic_DNA"/>
</dbReference>
<dbReference type="InterPro" id="IPR017475">
    <property type="entry name" value="EPS_sugar_tfrase"/>
</dbReference>
<evidence type="ECO:0000313" key="9">
    <source>
        <dbReference type="EMBL" id="OGF87019.1"/>
    </source>
</evidence>
<dbReference type="InterPro" id="IPR003362">
    <property type="entry name" value="Bact_transf"/>
</dbReference>
<keyword evidence="6 7" id="KW-0472">Membrane</keyword>
<organism evidence="9 10">
    <name type="scientific">Candidatus Giovannonibacteria bacterium RIFCSPLOWO2_01_FULL_46_32</name>
    <dbReference type="NCBI Taxonomy" id="1798353"/>
    <lineage>
        <taxon>Bacteria</taxon>
        <taxon>Candidatus Giovannoniibacteriota</taxon>
    </lineage>
</organism>
<evidence type="ECO:0000259" key="8">
    <source>
        <dbReference type="Pfam" id="PF02397"/>
    </source>
</evidence>
<keyword evidence="3" id="KW-0808">Transferase</keyword>
<evidence type="ECO:0000256" key="5">
    <source>
        <dbReference type="ARBA" id="ARBA00022989"/>
    </source>
</evidence>
<feature type="transmembrane region" description="Helical" evidence="7">
    <location>
        <begin position="448"/>
        <end position="468"/>
    </location>
</feature>
<protein>
    <recommendedName>
        <fullName evidence="8">Bacterial sugar transferase domain-containing protein</fullName>
    </recommendedName>
</protein>
<name>A0A1F5XGM3_9BACT</name>
<evidence type="ECO:0000256" key="3">
    <source>
        <dbReference type="ARBA" id="ARBA00022679"/>
    </source>
</evidence>
<dbReference type="GO" id="GO:0016020">
    <property type="term" value="C:membrane"/>
    <property type="evidence" value="ECO:0007669"/>
    <property type="project" value="UniProtKB-SubCell"/>
</dbReference>
<evidence type="ECO:0000256" key="6">
    <source>
        <dbReference type="ARBA" id="ARBA00023136"/>
    </source>
</evidence>
<feature type="transmembrane region" description="Helical" evidence="7">
    <location>
        <begin position="57"/>
        <end position="82"/>
    </location>
</feature>
<dbReference type="NCBIfam" id="TIGR03025">
    <property type="entry name" value="EPS_sugtrans"/>
    <property type="match status" value="1"/>
</dbReference>
<comment type="similarity">
    <text evidence="2">Belongs to the bacterial sugar transferase family.</text>
</comment>
<feature type="transmembrane region" description="Helical" evidence="7">
    <location>
        <begin position="282"/>
        <end position="306"/>
    </location>
</feature>
<dbReference type="PANTHER" id="PTHR30576:SF0">
    <property type="entry name" value="UNDECAPRENYL-PHOSPHATE N-ACETYLGALACTOSAMINYL 1-PHOSPHATE TRANSFERASE-RELATED"/>
    <property type="match status" value="1"/>
</dbReference>
<reference evidence="9 10" key="1">
    <citation type="journal article" date="2016" name="Nat. Commun.">
        <title>Thousands of microbial genomes shed light on interconnected biogeochemical processes in an aquifer system.</title>
        <authorList>
            <person name="Anantharaman K."/>
            <person name="Brown C.T."/>
            <person name="Hug L.A."/>
            <person name="Sharon I."/>
            <person name="Castelle C.J."/>
            <person name="Probst A.J."/>
            <person name="Thomas B.C."/>
            <person name="Singh A."/>
            <person name="Wilkins M.J."/>
            <person name="Karaoz U."/>
            <person name="Brodie E.L."/>
            <person name="Williams K.H."/>
            <person name="Hubbard S.S."/>
            <person name="Banfield J.F."/>
        </authorList>
    </citation>
    <scope>NUCLEOTIDE SEQUENCE [LARGE SCALE GENOMIC DNA]</scope>
</reference>
<comment type="caution">
    <text evidence="9">The sequence shown here is derived from an EMBL/GenBank/DDBJ whole genome shotgun (WGS) entry which is preliminary data.</text>
</comment>
<evidence type="ECO:0000256" key="2">
    <source>
        <dbReference type="ARBA" id="ARBA00006464"/>
    </source>
</evidence>
<dbReference type="AlphaFoldDB" id="A0A1F5XGM3"/>